<evidence type="ECO:0000259" key="5">
    <source>
        <dbReference type="PROSITE" id="PS51186"/>
    </source>
</evidence>
<dbReference type="InterPro" id="IPR000182">
    <property type="entry name" value="GNAT_dom"/>
</dbReference>
<evidence type="ECO:0000256" key="3">
    <source>
        <dbReference type="ARBA" id="ARBA00023315"/>
    </source>
</evidence>
<protein>
    <submittedName>
        <fullName evidence="6">Putative acetyltransferase</fullName>
    </submittedName>
</protein>
<sequence length="427" mass="46391">MSTSTVANGTATTVDEIEIRAITEDELGPWGAALNLGFQRAGVPQAPEFRRLRYFPGRTLGAYDGDRCIGTFRSMPYQLTLPGGHLLPVSAITSVTVTQTHRRRGLLSRMMGRELAAARERGEAVAILIAAEYNIYGRFGFGPATRTHGWRVDLKRAGGLRADLPSAAGGRIDLISMAELGRLGPELHERWRRGQPGAIGRDDAHWKPVTGEMPAPGFEWKEPFAVVHRDADGTVTGLALYRLEDHFPGGLASCTLVVKDFLALDRATAVSLWRYLCSVDWVSTLLVKNIGPDDPLPLYFNDPRAVQPYEDNADYMWLRVLDVPAAFGARRFAGAGRVVLEVTDPAGYAAGRWALTCDAEGVGQVAPTTDQADLALDARALGSLYLGAESTSRLAAAHLVEERRPGAAFALDRLLGTPLKAWNPDNF</sequence>
<dbReference type="PANTHER" id="PTHR37817">
    <property type="entry name" value="N-ACETYLTRANSFERASE EIS"/>
    <property type="match status" value="1"/>
</dbReference>
<evidence type="ECO:0000256" key="4">
    <source>
        <dbReference type="HAMAP-Rule" id="MF_01812"/>
    </source>
</evidence>
<dbReference type="AlphaFoldDB" id="A0A7W7VWW9"/>
<dbReference type="GO" id="GO:0034069">
    <property type="term" value="F:aminoglycoside N-acetyltransferase activity"/>
    <property type="evidence" value="ECO:0007669"/>
    <property type="project" value="TreeGrafter"/>
</dbReference>
<dbReference type="SUPFAM" id="SSF55718">
    <property type="entry name" value="SCP-like"/>
    <property type="match status" value="1"/>
</dbReference>
<feature type="active site" description="Proton donor" evidence="4">
    <location>
        <position position="136"/>
    </location>
</feature>
<dbReference type="Pfam" id="PF13530">
    <property type="entry name" value="SCP2_2"/>
    <property type="match status" value="1"/>
</dbReference>
<proteinExistence type="inferred from homology"/>
<feature type="binding site" evidence="4">
    <location>
        <begin position="95"/>
        <end position="97"/>
    </location>
    <ligand>
        <name>acetyl-CoA</name>
        <dbReference type="ChEBI" id="CHEBI:57288"/>
    </ligand>
</feature>
<comment type="subunit">
    <text evidence="4">Homohexamer; trimer of dimers.</text>
</comment>
<dbReference type="NCBIfam" id="NF002367">
    <property type="entry name" value="PRK01346.1-4"/>
    <property type="match status" value="1"/>
</dbReference>
<dbReference type="SUPFAM" id="SSF55729">
    <property type="entry name" value="Acyl-CoA N-acyltransferases (Nat)"/>
    <property type="match status" value="1"/>
</dbReference>
<keyword evidence="3 4" id="KW-0012">Acyltransferase</keyword>
<dbReference type="InterPro" id="IPR036527">
    <property type="entry name" value="SCP2_sterol-bd_dom_sf"/>
</dbReference>
<comment type="caution">
    <text evidence="4">Lacks conserved residue(s) required for the propagation of feature annotation.</text>
</comment>
<dbReference type="RefSeq" id="WP_184936837.1">
    <property type="nucleotide sequence ID" value="NZ_JACHJV010000001.1"/>
</dbReference>
<dbReference type="Gene3D" id="3.40.630.30">
    <property type="match status" value="2"/>
</dbReference>
<dbReference type="InterPro" id="IPR041380">
    <property type="entry name" value="Acetyltransf_17"/>
</dbReference>
<evidence type="ECO:0000256" key="1">
    <source>
        <dbReference type="ARBA" id="ARBA00009213"/>
    </source>
</evidence>
<feature type="binding site" evidence="4">
    <location>
        <begin position="103"/>
        <end position="108"/>
    </location>
    <ligand>
        <name>acetyl-CoA</name>
        <dbReference type="ChEBI" id="CHEBI:57288"/>
    </ligand>
</feature>
<evidence type="ECO:0000256" key="2">
    <source>
        <dbReference type="ARBA" id="ARBA00022679"/>
    </source>
</evidence>
<reference evidence="6 7" key="1">
    <citation type="submission" date="2020-08" db="EMBL/GenBank/DDBJ databases">
        <title>Sequencing the genomes of 1000 actinobacteria strains.</title>
        <authorList>
            <person name="Klenk H.-P."/>
        </authorList>
    </citation>
    <scope>NUCLEOTIDE SEQUENCE [LARGE SCALE GENOMIC DNA]</scope>
    <source>
        <strain evidence="6 7">DSM 41654</strain>
    </source>
</reference>
<evidence type="ECO:0000313" key="6">
    <source>
        <dbReference type="EMBL" id="MBB4924975.1"/>
    </source>
</evidence>
<feature type="active site" description="Proton acceptor; via carboxylate" evidence="4">
    <location>
        <position position="427"/>
    </location>
</feature>
<dbReference type="InterPro" id="IPR051554">
    <property type="entry name" value="Acetyltransferase_Eis"/>
</dbReference>
<dbReference type="Proteomes" id="UP000540506">
    <property type="component" value="Unassembled WGS sequence"/>
</dbReference>
<name>A0A7W7VWW9_KITKI</name>
<dbReference type="Gene3D" id="3.30.1050.10">
    <property type="entry name" value="SCP2 sterol-binding domain"/>
    <property type="match status" value="1"/>
</dbReference>
<dbReference type="InterPro" id="IPR016181">
    <property type="entry name" value="Acyl_CoA_acyltransferase"/>
</dbReference>
<comment type="caution">
    <text evidence="6">The sequence shown here is derived from an EMBL/GenBank/DDBJ whole genome shotgun (WGS) entry which is preliminary data.</text>
</comment>
<dbReference type="EMBL" id="JACHJV010000001">
    <property type="protein sequence ID" value="MBB4924975.1"/>
    <property type="molecule type" value="Genomic_DNA"/>
</dbReference>
<accession>A0A7W7VWW9</accession>
<dbReference type="PROSITE" id="PS51186">
    <property type="entry name" value="GNAT"/>
    <property type="match status" value="1"/>
</dbReference>
<gene>
    <name evidence="6" type="ORF">FHR34_003968</name>
</gene>
<dbReference type="PANTHER" id="PTHR37817:SF1">
    <property type="entry name" value="N-ACETYLTRANSFERASE EIS"/>
    <property type="match status" value="1"/>
</dbReference>
<dbReference type="Pfam" id="PF17668">
    <property type="entry name" value="Acetyltransf_17"/>
    <property type="match status" value="1"/>
</dbReference>
<dbReference type="InterPro" id="IPR025559">
    <property type="entry name" value="Eis_dom"/>
</dbReference>
<dbReference type="CDD" id="cd04301">
    <property type="entry name" value="NAT_SF"/>
    <property type="match status" value="1"/>
</dbReference>
<dbReference type="InterPro" id="IPR022902">
    <property type="entry name" value="NAcTrfase_Eis"/>
</dbReference>
<keyword evidence="7" id="KW-1185">Reference proteome</keyword>
<evidence type="ECO:0000313" key="7">
    <source>
        <dbReference type="Proteomes" id="UP000540506"/>
    </source>
</evidence>
<dbReference type="Pfam" id="PF13527">
    <property type="entry name" value="Acetyltransf_9"/>
    <property type="match status" value="1"/>
</dbReference>
<organism evidence="6 7">
    <name type="scientific">Kitasatospora kifunensis</name>
    <name type="common">Streptomyces kifunensis</name>
    <dbReference type="NCBI Taxonomy" id="58351"/>
    <lineage>
        <taxon>Bacteria</taxon>
        <taxon>Bacillati</taxon>
        <taxon>Actinomycetota</taxon>
        <taxon>Actinomycetes</taxon>
        <taxon>Kitasatosporales</taxon>
        <taxon>Streptomycetaceae</taxon>
        <taxon>Kitasatospora</taxon>
    </lineage>
</organism>
<feature type="domain" description="N-acetyltransferase" evidence="5">
    <location>
        <begin position="17"/>
        <end position="165"/>
    </location>
</feature>
<dbReference type="GO" id="GO:0030649">
    <property type="term" value="P:aminoglycoside antibiotic catabolic process"/>
    <property type="evidence" value="ECO:0007669"/>
    <property type="project" value="TreeGrafter"/>
</dbReference>
<comment type="similarity">
    <text evidence="1 4">Belongs to the acetyltransferase Eis family.</text>
</comment>
<keyword evidence="2 4" id="KW-0808">Transferase</keyword>
<dbReference type="HAMAP" id="MF_01812">
    <property type="entry name" value="Eis"/>
    <property type="match status" value="1"/>
</dbReference>